<evidence type="ECO:0000313" key="4">
    <source>
        <dbReference type="EMBL" id="KAJ4825548.1"/>
    </source>
</evidence>
<dbReference type="Pfam" id="PF25019">
    <property type="entry name" value="LRR_R13L1-DRL21"/>
    <property type="match status" value="1"/>
</dbReference>
<dbReference type="EMBL" id="JAKUCV010006860">
    <property type="protein sequence ID" value="KAJ4825548.1"/>
    <property type="molecule type" value="Genomic_DNA"/>
</dbReference>
<keyword evidence="5" id="KW-1185">Reference proteome</keyword>
<proteinExistence type="predicted"/>
<keyword evidence="1" id="KW-0433">Leucine-rich repeat</keyword>
<name>A0A9Q0F5V5_9ROSI</name>
<dbReference type="OrthoDB" id="1896560at2759"/>
<dbReference type="Gene3D" id="3.80.10.10">
    <property type="entry name" value="Ribonuclease Inhibitor"/>
    <property type="match status" value="2"/>
</dbReference>
<evidence type="ECO:0000313" key="5">
    <source>
        <dbReference type="Proteomes" id="UP001141552"/>
    </source>
</evidence>
<dbReference type="PANTHER" id="PTHR36766">
    <property type="entry name" value="PLANT BROAD-SPECTRUM MILDEW RESISTANCE PROTEIN RPW8"/>
    <property type="match status" value="1"/>
</dbReference>
<reference evidence="4" key="1">
    <citation type="submission" date="2022-02" db="EMBL/GenBank/DDBJ databases">
        <authorList>
            <person name="Henning P.M."/>
            <person name="McCubbin A.G."/>
            <person name="Shore J.S."/>
        </authorList>
    </citation>
    <scope>NUCLEOTIDE SEQUENCE</scope>
    <source>
        <strain evidence="4">F60SS</strain>
        <tissue evidence="4">Leaves</tissue>
    </source>
</reference>
<evidence type="ECO:0000256" key="2">
    <source>
        <dbReference type="ARBA" id="ARBA00022821"/>
    </source>
</evidence>
<evidence type="ECO:0000256" key="1">
    <source>
        <dbReference type="ARBA" id="ARBA00022614"/>
    </source>
</evidence>
<evidence type="ECO:0000259" key="3">
    <source>
        <dbReference type="Pfam" id="PF25019"/>
    </source>
</evidence>
<gene>
    <name evidence="4" type="ORF">Tsubulata_049246</name>
</gene>
<sequence>MYFGGEMEILDQLQPHPNLEYLEIHGYRAESFPDWGCKKLLAARKQWRLYEPSLSSFTIGNWEDVETFPEEASFLPHTLRSLTVSGLPNLKTLRLDHLPYLEELNLVSCGRLKSLPDSMPNIPLTTLRLSDCRTLESLPEKGLPSSLDVLHVSFCPLLEKRLQREKGEDWRHIIHISHQWPLSELPLKSFTIGTWKEVETFPEESSDTFLPPYLNSLTISGLPNLKTLRLNHLGYLRELDVRSCGRLKSLPDSMGYDLSFLTVLRLSDCRNLESLPEEGLPPALKVLHVSFCPLLEKRLQPEKGEDWRHILHIRFVTFTSSYSILPHNQLRQTTEGSFLVECCCDGFLTALAESMQDIEDLMMI</sequence>
<feature type="domain" description="R13L1/DRL21-like LRR repeat region" evidence="3">
    <location>
        <begin position="6"/>
        <end position="42"/>
    </location>
</feature>
<dbReference type="SUPFAM" id="SSF52058">
    <property type="entry name" value="L domain-like"/>
    <property type="match status" value="1"/>
</dbReference>
<dbReference type="AlphaFoldDB" id="A0A9Q0F5V5"/>
<reference evidence="4" key="2">
    <citation type="journal article" date="2023" name="Plants (Basel)">
        <title>Annotation of the Turnera subulata (Passifloraceae) Draft Genome Reveals the S-Locus Evolved after the Divergence of Turneroideae from Passifloroideae in a Stepwise Manner.</title>
        <authorList>
            <person name="Henning P.M."/>
            <person name="Roalson E.H."/>
            <person name="Mir W."/>
            <person name="McCubbin A.G."/>
            <person name="Shore J.S."/>
        </authorList>
    </citation>
    <scope>NUCLEOTIDE SEQUENCE</scope>
    <source>
        <strain evidence="4">F60SS</strain>
    </source>
</reference>
<dbReference type="GO" id="GO:0006952">
    <property type="term" value="P:defense response"/>
    <property type="evidence" value="ECO:0007669"/>
    <property type="project" value="UniProtKB-KW"/>
</dbReference>
<dbReference type="InterPro" id="IPR056789">
    <property type="entry name" value="LRR_R13L1-DRL21"/>
</dbReference>
<dbReference type="InterPro" id="IPR032675">
    <property type="entry name" value="LRR_dom_sf"/>
</dbReference>
<comment type="caution">
    <text evidence="4">The sequence shown here is derived from an EMBL/GenBank/DDBJ whole genome shotgun (WGS) entry which is preliminary data.</text>
</comment>
<dbReference type="PANTHER" id="PTHR36766:SF40">
    <property type="entry name" value="DISEASE RESISTANCE PROTEIN RGA3"/>
    <property type="match status" value="1"/>
</dbReference>
<protein>
    <recommendedName>
        <fullName evidence="3">R13L1/DRL21-like LRR repeat region domain-containing protein</fullName>
    </recommendedName>
</protein>
<dbReference type="Proteomes" id="UP001141552">
    <property type="component" value="Unassembled WGS sequence"/>
</dbReference>
<keyword evidence="2" id="KW-0611">Plant defense</keyword>
<organism evidence="4 5">
    <name type="scientific">Turnera subulata</name>
    <dbReference type="NCBI Taxonomy" id="218843"/>
    <lineage>
        <taxon>Eukaryota</taxon>
        <taxon>Viridiplantae</taxon>
        <taxon>Streptophyta</taxon>
        <taxon>Embryophyta</taxon>
        <taxon>Tracheophyta</taxon>
        <taxon>Spermatophyta</taxon>
        <taxon>Magnoliopsida</taxon>
        <taxon>eudicotyledons</taxon>
        <taxon>Gunneridae</taxon>
        <taxon>Pentapetalae</taxon>
        <taxon>rosids</taxon>
        <taxon>fabids</taxon>
        <taxon>Malpighiales</taxon>
        <taxon>Passifloraceae</taxon>
        <taxon>Turnera</taxon>
    </lineage>
</organism>
<accession>A0A9Q0F5V5</accession>